<gene>
    <name evidence="8" type="ORF">Ae201684_015671</name>
</gene>
<evidence type="ECO:0000256" key="3">
    <source>
        <dbReference type="ARBA" id="ARBA00022801"/>
    </source>
</evidence>
<dbReference type="EMBL" id="VJMJ01000229">
    <property type="protein sequence ID" value="KAF0726006.1"/>
    <property type="molecule type" value="Genomic_DNA"/>
</dbReference>
<dbReference type="InterPro" id="IPR000340">
    <property type="entry name" value="Dual-sp_phosphatase_cat-dom"/>
</dbReference>
<dbReference type="InterPro" id="IPR000387">
    <property type="entry name" value="Tyr_Pase_dom"/>
</dbReference>
<dbReference type="AlphaFoldDB" id="A0A6G0WG57"/>
<evidence type="ECO:0000313" key="9">
    <source>
        <dbReference type="Proteomes" id="UP000481153"/>
    </source>
</evidence>
<dbReference type="PANTHER" id="PTHR10159:SF519">
    <property type="entry name" value="DUAL SPECIFICITY PROTEIN PHOSPHATASE MPK3"/>
    <property type="match status" value="1"/>
</dbReference>
<evidence type="ECO:0000313" key="8">
    <source>
        <dbReference type="EMBL" id="KAF0726006.1"/>
    </source>
</evidence>
<sequence>MDVAEFDTPGAILPTLYVGSAAHALNIILLHRHAITHLLCLDVAIPPRLVLPCTHVPMSPAPQDDSELALALKNCLPHIQAAIESRQVLLIFCSRGFNRAVAVSIAYLVSELHWTLRKAYRFLQERRRGFVLNTQYFIQLQDMEANLHEGECSLPDPTVEEQPVWRGLQTPDGDTTDDDESLQAPLTDTSSRGSEMHTLDRASVATNVSISTMRGKTKELENFYTKEEDDDDVEVSAPTVPQVPLVPPPKKRHRGGIPCCTQ</sequence>
<name>A0A6G0WG57_9STRA</name>
<feature type="region of interest" description="Disordered" evidence="5">
    <location>
        <begin position="151"/>
        <end position="195"/>
    </location>
</feature>
<dbReference type="VEuPathDB" id="FungiDB:AeMF1_009520"/>
<keyword evidence="9" id="KW-1185">Reference proteome</keyword>
<feature type="domain" description="Tyrosine specific protein phosphatases" evidence="7">
    <location>
        <begin position="66"/>
        <end position="138"/>
    </location>
</feature>
<dbReference type="SMART" id="SM00195">
    <property type="entry name" value="DSPc"/>
    <property type="match status" value="1"/>
</dbReference>
<dbReference type="InterPro" id="IPR029021">
    <property type="entry name" value="Prot-tyrosine_phosphatase-like"/>
</dbReference>
<organism evidence="8 9">
    <name type="scientific">Aphanomyces euteiches</name>
    <dbReference type="NCBI Taxonomy" id="100861"/>
    <lineage>
        <taxon>Eukaryota</taxon>
        <taxon>Sar</taxon>
        <taxon>Stramenopiles</taxon>
        <taxon>Oomycota</taxon>
        <taxon>Saprolegniomycetes</taxon>
        <taxon>Saprolegniales</taxon>
        <taxon>Verrucalvaceae</taxon>
        <taxon>Aphanomyces</taxon>
    </lineage>
</organism>
<proteinExistence type="inferred from homology"/>
<reference evidence="8 9" key="1">
    <citation type="submission" date="2019-07" db="EMBL/GenBank/DDBJ databases">
        <title>Genomics analysis of Aphanomyces spp. identifies a new class of oomycete effector associated with host adaptation.</title>
        <authorList>
            <person name="Gaulin E."/>
        </authorList>
    </citation>
    <scope>NUCLEOTIDE SEQUENCE [LARGE SCALE GENOMIC DNA]</scope>
    <source>
        <strain evidence="8 9">ATCC 201684</strain>
    </source>
</reference>
<dbReference type="SUPFAM" id="SSF52799">
    <property type="entry name" value="(Phosphotyrosine protein) phosphatases II"/>
    <property type="match status" value="1"/>
</dbReference>
<dbReference type="Gene3D" id="3.90.190.10">
    <property type="entry name" value="Protein tyrosine phosphatase superfamily"/>
    <property type="match status" value="1"/>
</dbReference>
<dbReference type="Proteomes" id="UP000481153">
    <property type="component" value="Unassembled WGS sequence"/>
</dbReference>
<dbReference type="EC" id="3.1.3.48" evidence="2"/>
<feature type="region of interest" description="Disordered" evidence="5">
    <location>
        <begin position="226"/>
        <end position="262"/>
    </location>
</feature>
<dbReference type="PANTHER" id="PTHR10159">
    <property type="entry name" value="DUAL SPECIFICITY PROTEIN PHOSPHATASE"/>
    <property type="match status" value="1"/>
</dbReference>
<dbReference type="Pfam" id="PF00782">
    <property type="entry name" value="DSPc"/>
    <property type="match status" value="1"/>
</dbReference>
<accession>A0A6G0WG57</accession>
<dbReference type="InterPro" id="IPR020422">
    <property type="entry name" value="TYR_PHOSPHATASE_DUAL_dom"/>
</dbReference>
<evidence type="ECO:0000259" key="6">
    <source>
        <dbReference type="PROSITE" id="PS50054"/>
    </source>
</evidence>
<keyword evidence="3" id="KW-0378">Hydrolase</keyword>
<evidence type="ECO:0000256" key="1">
    <source>
        <dbReference type="ARBA" id="ARBA00008601"/>
    </source>
</evidence>
<evidence type="ECO:0000256" key="4">
    <source>
        <dbReference type="ARBA" id="ARBA00022912"/>
    </source>
</evidence>
<feature type="domain" description="Tyrosine-protein phosphatase" evidence="6">
    <location>
        <begin position="8"/>
        <end position="149"/>
    </location>
</feature>
<feature type="compositionally biased region" description="Polar residues" evidence="5">
    <location>
        <begin position="184"/>
        <end position="193"/>
    </location>
</feature>
<keyword evidence="4" id="KW-0904">Protein phosphatase</keyword>
<evidence type="ECO:0000256" key="5">
    <source>
        <dbReference type="SAM" id="MobiDB-lite"/>
    </source>
</evidence>
<comment type="similarity">
    <text evidence="1">Belongs to the protein-tyrosine phosphatase family. Non-receptor class dual specificity subfamily.</text>
</comment>
<protein>
    <recommendedName>
        <fullName evidence="2">protein-tyrosine-phosphatase</fullName>
        <ecNumber evidence="2">3.1.3.48</ecNumber>
    </recommendedName>
</protein>
<dbReference type="GO" id="GO:0005737">
    <property type="term" value="C:cytoplasm"/>
    <property type="evidence" value="ECO:0007669"/>
    <property type="project" value="TreeGrafter"/>
</dbReference>
<evidence type="ECO:0000256" key="2">
    <source>
        <dbReference type="ARBA" id="ARBA00013064"/>
    </source>
</evidence>
<dbReference type="GO" id="GO:0004725">
    <property type="term" value="F:protein tyrosine phosphatase activity"/>
    <property type="evidence" value="ECO:0007669"/>
    <property type="project" value="UniProtKB-EC"/>
</dbReference>
<dbReference type="PROSITE" id="PS50056">
    <property type="entry name" value="TYR_PHOSPHATASE_2"/>
    <property type="match status" value="1"/>
</dbReference>
<evidence type="ECO:0000259" key="7">
    <source>
        <dbReference type="PROSITE" id="PS50056"/>
    </source>
</evidence>
<dbReference type="CDD" id="cd14498">
    <property type="entry name" value="DSP"/>
    <property type="match status" value="1"/>
</dbReference>
<comment type="caution">
    <text evidence="8">The sequence shown here is derived from an EMBL/GenBank/DDBJ whole genome shotgun (WGS) entry which is preliminary data.</text>
</comment>
<dbReference type="GO" id="GO:0043409">
    <property type="term" value="P:negative regulation of MAPK cascade"/>
    <property type="evidence" value="ECO:0007669"/>
    <property type="project" value="TreeGrafter"/>
</dbReference>
<dbReference type="PROSITE" id="PS50054">
    <property type="entry name" value="TYR_PHOSPHATASE_DUAL"/>
    <property type="match status" value="1"/>
</dbReference>